<evidence type="ECO:0008006" key="3">
    <source>
        <dbReference type="Google" id="ProtNLM"/>
    </source>
</evidence>
<evidence type="ECO:0000313" key="2">
    <source>
        <dbReference type="Proteomes" id="UP001501035"/>
    </source>
</evidence>
<dbReference type="Pfam" id="PF04402">
    <property type="entry name" value="SIMPL"/>
    <property type="match status" value="1"/>
</dbReference>
<comment type="caution">
    <text evidence="1">The sequence shown here is derived from an EMBL/GenBank/DDBJ whole genome shotgun (WGS) entry which is preliminary data.</text>
</comment>
<dbReference type="InterPro" id="IPR007497">
    <property type="entry name" value="SIMPL/DUF541"/>
</dbReference>
<sequence length="213" mass="23114">MRGRAEHRYRPEQGTVLLSAVFTESTSGSAQAKALELQSEVVAELTRLDETNALNTWHANDIHFFGHRPWVDGKLSSDIVYTTRIAMTAEFLDFAALAAFLVDWAGRDGLEVGQIVWDVLNENRPRYEAAVRREAVRDAVGKAQAYADAVGRGTVTAVALADPDMLGTAQPEPGPMLARAVMSDMGGSELSLDLRPEDIVIAVAVDARFTVGD</sequence>
<proteinExistence type="predicted"/>
<dbReference type="Proteomes" id="UP001501035">
    <property type="component" value="Unassembled WGS sequence"/>
</dbReference>
<accession>A0ABN3YER9</accession>
<dbReference type="EMBL" id="BAAAVS010000001">
    <property type="protein sequence ID" value="GAA3022028.1"/>
    <property type="molecule type" value="Genomic_DNA"/>
</dbReference>
<protein>
    <recommendedName>
        <fullName evidence="3">SIMPL domain-containing protein</fullName>
    </recommendedName>
</protein>
<dbReference type="Gene3D" id="3.30.70.2970">
    <property type="entry name" value="Protein of unknown function (DUF541), domain 2"/>
    <property type="match status" value="1"/>
</dbReference>
<name>A0ABN3YER9_9ACTN</name>
<evidence type="ECO:0000313" key="1">
    <source>
        <dbReference type="EMBL" id="GAA3022028.1"/>
    </source>
</evidence>
<dbReference type="Gene3D" id="3.30.110.170">
    <property type="entry name" value="Protein of unknown function (DUF541), domain 1"/>
    <property type="match status" value="1"/>
</dbReference>
<reference evidence="1 2" key="1">
    <citation type="journal article" date="2019" name="Int. J. Syst. Evol. Microbiol.">
        <title>The Global Catalogue of Microorganisms (GCM) 10K type strain sequencing project: providing services to taxonomists for standard genome sequencing and annotation.</title>
        <authorList>
            <consortium name="The Broad Institute Genomics Platform"/>
            <consortium name="The Broad Institute Genome Sequencing Center for Infectious Disease"/>
            <person name="Wu L."/>
            <person name="Ma J."/>
        </authorList>
    </citation>
    <scope>NUCLEOTIDE SEQUENCE [LARGE SCALE GENOMIC DNA]</scope>
    <source>
        <strain evidence="1 2">JCM 14234</strain>
    </source>
</reference>
<keyword evidence="2" id="KW-1185">Reference proteome</keyword>
<gene>
    <name evidence="1" type="ORF">GCM10010528_00070</name>
</gene>
<organism evidence="1 2">
    <name type="scientific">Gordonia defluvii</name>
    <dbReference type="NCBI Taxonomy" id="283718"/>
    <lineage>
        <taxon>Bacteria</taxon>
        <taxon>Bacillati</taxon>
        <taxon>Actinomycetota</taxon>
        <taxon>Actinomycetes</taxon>
        <taxon>Mycobacteriales</taxon>
        <taxon>Gordoniaceae</taxon>
        <taxon>Gordonia</taxon>
    </lineage>
</organism>